<protein>
    <submittedName>
        <fullName evidence="1">Uncharacterized protein</fullName>
    </submittedName>
</protein>
<evidence type="ECO:0000313" key="1">
    <source>
        <dbReference type="EMBL" id="KAJ8674675.1"/>
    </source>
</evidence>
<organism evidence="1 2">
    <name type="scientific">Eretmocerus hayati</name>
    <dbReference type="NCBI Taxonomy" id="131215"/>
    <lineage>
        <taxon>Eukaryota</taxon>
        <taxon>Metazoa</taxon>
        <taxon>Ecdysozoa</taxon>
        <taxon>Arthropoda</taxon>
        <taxon>Hexapoda</taxon>
        <taxon>Insecta</taxon>
        <taxon>Pterygota</taxon>
        <taxon>Neoptera</taxon>
        <taxon>Endopterygota</taxon>
        <taxon>Hymenoptera</taxon>
        <taxon>Apocrita</taxon>
        <taxon>Proctotrupomorpha</taxon>
        <taxon>Chalcidoidea</taxon>
        <taxon>Aphelinidae</taxon>
        <taxon>Aphelininae</taxon>
        <taxon>Eretmocerus</taxon>
    </lineage>
</organism>
<evidence type="ECO:0000313" key="2">
    <source>
        <dbReference type="Proteomes" id="UP001239111"/>
    </source>
</evidence>
<keyword evidence="2" id="KW-1185">Reference proteome</keyword>
<accession>A0ACC2NTZ0</accession>
<dbReference type="Proteomes" id="UP001239111">
    <property type="component" value="Chromosome 2"/>
</dbReference>
<name>A0ACC2NTZ0_9HYME</name>
<dbReference type="EMBL" id="CM056742">
    <property type="protein sequence ID" value="KAJ8674675.1"/>
    <property type="molecule type" value="Genomic_DNA"/>
</dbReference>
<proteinExistence type="predicted"/>
<sequence>MSERNQVVLKEQTFTLDNGTMFKPDLVTRVNESTAQIVDVTLRFERSNSLTVAANEKQAKYNNIIPMVKRQLGVSKVEVIPLAIGSRGGLPRWVEGNMKRVGMRRSDSMTVVMIALRSSIEMVASFLDYG</sequence>
<comment type="caution">
    <text evidence="1">The sequence shown here is derived from an EMBL/GenBank/DDBJ whole genome shotgun (WGS) entry which is preliminary data.</text>
</comment>
<gene>
    <name evidence="1" type="ORF">QAD02_010461</name>
</gene>
<reference evidence="1" key="1">
    <citation type="submission" date="2023-04" db="EMBL/GenBank/DDBJ databases">
        <title>A chromosome-level genome assembly of the parasitoid wasp Eretmocerus hayati.</title>
        <authorList>
            <person name="Zhong Y."/>
            <person name="Liu S."/>
            <person name="Liu Y."/>
        </authorList>
    </citation>
    <scope>NUCLEOTIDE SEQUENCE</scope>
    <source>
        <strain evidence="1">ZJU_SS_LIU_2023</strain>
    </source>
</reference>